<sequence length="346" mass="38510">MLKPTGCSSQDNKVEQFKGGSNLHDSWGNATPLRESQDTATTRKSPGRTGFPSRNNANEPFARGGLHDADNERQAQRDESPRVKSYYNNAIPPPYVKPKSKRTIPGNNLVSSGIPAYPSAPEMPMAGSSLERTQLGLDNSEQDQQANGHSRPNKQSHENELSVHEDAAEAPELKHKSVRRKHSKSRSNHDDASNEDAEAGRKSRSRRRDESRRGLQILFDDERHKTDEDERIIDRLLIHYSKKPSIPVPEKSRRKSKTRHGHQIDNSTVKNGTISGPDETPGMVAHPPRSASLPHEESGTMEVNKVKIFNRAASFQPDGSKEARHVHPKLPDYDDLAARMAALRGS</sequence>
<evidence type="ECO:0000256" key="1">
    <source>
        <dbReference type="SAM" id="MobiDB-lite"/>
    </source>
</evidence>
<keyword evidence="3" id="KW-1185">Reference proteome</keyword>
<feature type="compositionally biased region" description="Polar residues" evidence="1">
    <location>
        <begin position="1"/>
        <end position="11"/>
    </location>
</feature>
<reference evidence="2 3" key="1">
    <citation type="journal article" date="2023" name="Plants (Basel)">
        <title>Bridging the Gap: Combining Genomics and Transcriptomics Approaches to Understand Stylosanthes scabra, an Orphan Legume from the Brazilian Caatinga.</title>
        <authorList>
            <person name="Ferreira-Neto J.R.C."/>
            <person name="da Silva M.D."/>
            <person name="Binneck E."/>
            <person name="de Melo N.F."/>
            <person name="da Silva R.H."/>
            <person name="de Melo A.L.T.M."/>
            <person name="Pandolfi V."/>
            <person name="Bustamante F.O."/>
            <person name="Brasileiro-Vidal A.C."/>
            <person name="Benko-Iseppon A.M."/>
        </authorList>
    </citation>
    <scope>NUCLEOTIDE SEQUENCE [LARGE SCALE GENOMIC DNA]</scope>
    <source>
        <tissue evidence="2">Leaves</tissue>
    </source>
</reference>
<feature type="compositionally biased region" description="Basic residues" evidence="1">
    <location>
        <begin position="252"/>
        <end position="261"/>
    </location>
</feature>
<feature type="compositionally biased region" description="Basic and acidic residues" evidence="1">
    <location>
        <begin position="65"/>
        <end position="82"/>
    </location>
</feature>
<comment type="caution">
    <text evidence="2">The sequence shown here is derived from an EMBL/GenBank/DDBJ whole genome shotgun (WGS) entry which is preliminary data.</text>
</comment>
<feature type="compositionally biased region" description="Basic residues" evidence="1">
    <location>
        <begin position="176"/>
        <end position="186"/>
    </location>
</feature>
<dbReference type="EMBL" id="JASCZI010272683">
    <property type="protein sequence ID" value="MED6223167.1"/>
    <property type="molecule type" value="Genomic_DNA"/>
</dbReference>
<evidence type="ECO:0000313" key="2">
    <source>
        <dbReference type="EMBL" id="MED6223167.1"/>
    </source>
</evidence>
<feature type="compositionally biased region" description="Basic and acidic residues" evidence="1">
    <location>
        <begin position="220"/>
        <end position="230"/>
    </location>
</feature>
<evidence type="ECO:0000313" key="3">
    <source>
        <dbReference type="Proteomes" id="UP001341840"/>
    </source>
</evidence>
<dbReference type="Proteomes" id="UP001341840">
    <property type="component" value="Unassembled WGS sequence"/>
</dbReference>
<proteinExistence type="predicted"/>
<feature type="region of interest" description="Disordered" evidence="1">
    <location>
        <begin position="242"/>
        <end position="299"/>
    </location>
</feature>
<organism evidence="2 3">
    <name type="scientific">Stylosanthes scabra</name>
    <dbReference type="NCBI Taxonomy" id="79078"/>
    <lineage>
        <taxon>Eukaryota</taxon>
        <taxon>Viridiplantae</taxon>
        <taxon>Streptophyta</taxon>
        <taxon>Embryophyta</taxon>
        <taxon>Tracheophyta</taxon>
        <taxon>Spermatophyta</taxon>
        <taxon>Magnoliopsida</taxon>
        <taxon>eudicotyledons</taxon>
        <taxon>Gunneridae</taxon>
        <taxon>Pentapetalae</taxon>
        <taxon>rosids</taxon>
        <taxon>fabids</taxon>
        <taxon>Fabales</taxon>
        <taxon>Fabaceae</taxon>
        <taxon>Papilionoideae</taxon>
        <taxon>50 kb inversion clade</taxon>
        <taxon>dalbergioids sensu lato</taxon>
        <taxon>Dalbergieae</taxon>
        <taxon>Pterocarpus clade</taxon>
        <taxon>Stylosanthes</taxon>
    </lineage>
</organism>
<feature type="compositionally biased region" description="Polar residues" evidence="1">
    <location>
        <begin position="264"/>
        <end position="274"/>
    </location>
</feature>
<feature type="compositionally biased region" description="Polar residues" evidence="1">
    <location>
        <begin position="130"/>
        <end position="150"/>
    </location>
</feature>
<gene>
    <name evidence="2" type="ORF">PIB30_071360</name>
</gene>
<accession>A0ABU6ZMJ0</accession>
<protein>
    <submittedName>
        <fullName evidence="2">Uncharacterized protein</fullName>
    </submittedName>
</protein>
<name>A0ABU6ZMJ0_9FABA</name>
<feature type="compositionally biased region" description="Basic and acidic residues" evidence="1">
    <location>
        <begin position="155"/>
        <end position="175"/>
    </location>
</feature>
<feature type="region of interest" description="Disordered" evidence="1">
    <location>
        <begin position="1"/>
        <end position="230"/>
    </location>
</feature>